<feature type="compositionally biased region" description="Basic and acidic residues" evidence="5">
    <location>
        <begin position="208"/>
        <end position="222"/>
    </location>
</feature>
<evidence type="ECO:0000256" key="4">
    <source>
        <dbReference type="ARBA" id="ARBA00038132"/>
    </source>
</evidence>
<dbReference type="Pfam" id="PF08601">
    <property type="entry name" value="PAP1"/>
    <property type="match status" value="2"/>
</dbReference>
<dbReference type="PANTHER" id="PTHR40621:SF6">
    <property type="entry name" value="AP-1-LIKE TRANSCRIPTION FACTOR YAP1-RELATED"/>
    <property type="match status" value="1"/>
</dbReference>
<feature type="compositionally biased region" description="Polar residues" evidence="5">
    <location>
        <begin position="63"/>
        <end position="77"/>
    </location>
</feature>
<dbReference type="InterPro" id="IPR046347">
    <property type="entry name" value="bZIP_sf"/>
</dbReference>
<dbReference type="InterPro" id="IPR023167">
    <property type="entry name" value="Yap1_redox_dom_sf"/>
</dbReference>
<dbReference type="Gene3D" id="1.10.238.100">
    <property type="entry name" value="YAP1 redox domain. Chain B"/>
    <property type="match status" value="1"/>
</dbReference>
<evidence type="ECO:0000256" key="5">
    <source>
        <dbReference type="SAM" id="MobiDB-lite"/>
    </source>
</evidence>
<feature type="compositionally biased region" description="Polar residues" evidence="5">
    <location>
        <begin position="572"/>
        <end position="598"/>
    </location>
</feature>
<feature type="compositionally biased region" description="Basic and acidic residues" evidence="5">
    <location>
        <begin position="248"/>
        <end position="281"/>
    </location>
</feature>
<dbReference type="PROSITE" id="PS50217">
    <property type="entry name" value="BZIP"/>
    <property type="match status" value="1"/>
</dbReference>
<dbReference type="GO" id="GO:0000976">
    <property type="term" value="F:transcription cis-regulatory region binding"/>
    <property type="evidence" value="ECO:0007669"/>
    <property type="project" value="InterPro"/>
</dbReference>
<organism evidence="7 8">
    <name type="scientific">Hortaea werneckii</name>
    <name type="common">Black yeast</name>
    <name type="synonym">Cladosporium werneckii</name>
    <dbReference type="NCBI Taxonomy" id="91943"/>
    <lineage>
        <taxon>Eukaryota</taxon>
        <taxon>Fungi</taxon>
        <taxon>Dikarya</taxon>
        <taxon>Ascomycota</taxon>
        <taxon>Pezizomycotina</taxon>
        <taxon>Dothideomycetes</taxon>
        <taxon>Dothideomycetidae</taxon>
        <taxon>Mycosphaerellales</taxon>
        <taxon>Teratosphaeriaceae</taxon>
        <taxon>Hortaea</taxon>
    </lineage>
</organism>
<dbReference type="Pfam" id="PF00170">
    <property type="entry name" value="bZIP_1"/>
    <property type="match status" value="1"/>
</dbReference>
<evidence type="ECO:0000313" key="8">
    <source>
        <dbReference type="Proteomes" id="UP000281245"/>
    </source>
</evidence>
<proteinExistence type="inferred from homology"/>
<dbReference type="EMBL" id="QWIJ01002815">
    <property type="protein sequence ID" value="RMX71386.1"/>
    <property type="molecule type" value="Genomic_DNA"/>
</dbReference>
<dbReference type="InterPro" id="IPR050936">
    <property type="entry name" value="AP-1-like"/>
</dbReference>
<dbReference type="InterPro" id="IPR004827">
    <property type="entry name" value="bZIP"/>
</dbReference>
<feature type="region of interest" description="Disordered" evidence="5">
    <location>
        <begin position="472"/>
        <end position="598"/>
    </location>
</feature>
<dbReference type="PROSITE" id="PS00036">
    <property type="entry name" value="BZIP_BASIC"/>
    <property type="match status" value="1"/>
</dbReference>
<dbReference type="GO" id="GO:0001228">
    <property type="term" value="F:DNA-binding transcription activator activity, RNA polymerase II-specific"/>
    <property type="evidence" value="ECO:0007669"/>
    <property type="project" value="TreeGrafter"/>
</dbReference>
<accession>A0A3M6VZ57</accession>
<evidence type="ECO:0000256" key="3">
    <source>
        <dbReference type="ARBA" id="ARBA00023242"/>
    </source>
</evidence>
<dbReference type="GO" id="GO:0090575">
    <property type="term" value="C:RNA polymerase II transcription regulator complex"/>
    <property type="evidence" value="ECO:0007669"/>
    <property type="project" value="TreeGrafter"/>
</dbReference>
<dbReference type="GO" id="GO:0005737">
    <property type="term" value="C:cytoplasm"/>
    <property type="evidence" value="ECO:0007669"/>
    <property type="project" value="UniProtKB-SubCell"/>
</dbReference>
<name>A0A3M6VZ57_HORWE</name>
<sequence>SPSILAEFLTAAAAARIYTPSACSFLPSFISPSTAFFSVKLATVGSQQLADNMRQPEHLGPTPGSTSRQPTTGQHLSRATPHLSHKQQDLLLAALNSQLDKTKQRPIHRAHYDEVSSETATHHSSLASAQPLQSTMNGDSANGLYMSPQDAALDNLSGDFTPDLDYFDGDNFDFDNADLGGEMIGALPGGEGNEKRKSPDERDESDETEPKRQETLDGEKGSKKPGRKPLMSEPTTKRKAQNRAAQRAFRERKEKHLKDLETKVSELTKSSEADKHENGLLKAQVERLQVELREYRKQLSLNGSTGGARSSPPLNAYTGQNNRSVKGPSVGNDSFQFDFPKFGALPGSAIFGSNQQPRQSNANGVMNRTSASPPAMRQSPAAMTGGPAGLPSQPKRENSGSSHHMSPATGSPSNTGVQSKLSAPSYADAMPSVGYSSANNMHGFASTLPQMGGDNSFGDLFSPGLLKTANMGSNNYFDNRQQPQHPTGGSKPQQSSYDSYSGGESTAGLNRVFQFNSGSSASDSASPSTSSGSQWNGNGPNSSCGTSPEPSHGSPANKDQAPGSVNDKANSHKGSNASDQQSAQQYQPNTNSGVTFTGNNFDFGMPSNDSFDPLLYGDYRDNRDAVGNNDFSTAFFDDALNPGPFDYGSPSNLFGILQSPQQSNATLTSNLQGTKAPTPSRNLMAEVEKTRDGGDEDLGLPAIQPKTERSGGKLISCNNIWNQLQSNPDFQNGTFDLDSLCSELRAKAKCSESGVMVDQDHVDATLRKLGKQDDTGKFVPANGPMPSDVPHLMFEQDSWDNVLQRMGGGNNMGF</sequence>
<feature type="compositionally biased region" description="Polar residues" evidence="5">
    <location>
        <begin position="534"/>
        <end position="549"/>
    </location>
</feature>
<dbReference type="SUPFAM" id="SSF57959">
    <property type="entry name" value="Leucine zipper domain"/>
    <property type="match status" value="1"/>
</dbReference>
<protein>
    <recommendedName>
        <fullName evidence="6">BZIP domain-containing protein</fullName>
    </recommendedName>
</protein>
<reference evidence="7 8" key="1">
    <citation type="journal article" date="2018" name="BMC Genomics">
        <title>Genomic evidence for intraspecific hybridization in a clonal and extremely halotolerant yeast.</title>
        <authorList>
            <person name="Gostincar C."/>
            <person name="Stajich J.E."/>
            <person name="Zupancic J."/>
            <person name="Zalar P."/>
            <person name="Gunde-Cimerman N."/>
        </authorList>
    </citation>
    <scope>NUCLEOTIDE SEQUENCE [LARGE SCALE GENOMIC DNA]</scope>
    <source>
        <strain evidence="7 8">EXF-6656</strain>
    </source>
</reference>
<feature type="domain" description="BZIP" evidence="6">
    <location>
        <begin position="232"/>
        <end position="295"/>
    </location>
</feature>
<feature type="compositionally biased region" description="Low complexity" evidence="5">
    <location>
        <begin position="517"/>
        <end position="533"/>
    </location>
</feature>
<evidence type="ECO:0000313" key="7">
    <source>
        <dbReference type="EMBL" id="RMX71386.1"/>
    </source>
</evidence>
<gene>
    <name evidence="7" type="ORF">D0869_15688</name>
</gene>
<dbReference type="GO" id="GO:0034599">
    <property type="term" value="P:cellular response to oxidative stress"/>
    <property type="evidence" value="ECO:0007669"/>
    <property type="project" value="UniProtKB-ARBA"/>
</dbReference>
<evidence type="ECO:0000259" key="6">
    <source>
        <dbReference type="PROSITE" id="PS50217"/>
    </source>
</evidence>
<comment type="similarity">
    <text evidence="4">Belongs to the bZIP family. YAP subfamily.</text>
</comment>
<feature type="compositionally biased region" description="Polar residues" evidence="5">
    <location>
        <begin position="117"/>
        <end position="140"/>
    </location>
</feature>
<dbReference type="OrthoDB" id="5380163at2759"/>
<dbReference type="FunFam" id="1.20.5.170:FF:000067">
    <property type="entry name" value="BZIP transcription factor"/>
    <property type="match status" value="1"/>
</dbReference>
<dbReference type="SUPFAM" id="SSF111430">
    <property type="entry name" value="YAP1 redox domain"/>
    <property type="match status" value="1"/>
</dbReference>
<feature type="compositionally biased region" description="Polar residues" evidence="5">
    <location>
        <begin position="351"/>
        <end position="372"/>
    </location>
</feature>
<feature type="compositionally biased region" description="Polar residues" evidence="5">
    <location>
        <begin position="472"/>
        <end position="516"/>
    </location>
</feature>
<feature type="region of interest" description="Disordered" evidence="5">
    <location>
        <begin position="178"/>
        <end position="281"/>
    </location>
</feature>
<dbReference type="Proteomes" id="UP000281245">
    <property type="component" value="Unassembled WGS sequence"/>
</dbReference>
<feature type="compositionally biased region" description="Polar residues" evidence="5">
    <location>
        <begin position="399"/>
        <end position="421"/>
    </location>
</feature>
<feature type="region of interest" description="Disordered" evidence="5">
    <location>
        <begin position="113"/>
        <end position="146"/>
    </location>
</feature>
<evidence type="ECO:0000256" key="1">
    <source>
        <dbReference type="ARBA" id="ARBA00004123"/>
    </source>
</evidence>
<dbReference type="InterPro" id="IPR013910">
    <property type="entry name" value="TF_PAP1"/>
</dbReference>
<dbReference type="AlphaFoldDB" id="A0A3M6VZ57"/>
<feature type="region of interest" description="Disordered" evidence="5">
    <location>
        <begin position="299"/>
        <end position="421"/>
    </location>
</feature>
<dbReference type="PANTHER" id="PTHR40621">
    <property type="entry name" value="TRANSCRIPTION FACTOR KAPC-RELATED"/>
    <property type="match status" value="1"/>
</dbReference>
<comment type="subcellular location">
    <subcellularLocation>
        <location evidence="2">Cytoplasm</location>
    </subcellularLocation>
    <subcellularLocation>
        <location evidence="1">Nucleus</location>
    </subcellularLocation>
</comment>
<feature type="non-terminal residue" evidence="7">
    <location>
        <position position="1"/>
    </location>
</feature>
<comment type="caution">
    <text evidence="7">The sequence shown here is derived from an EMBL/GenBank/DDBJ whole genome shotgun (WGS) entry which is preliminary data.</text>
</comment>
<keyword evidence="3" id="KW-0539">Nucleus</keyword>
<dbReference type="Gene3D" id="1.20.5.170">
    <property type="match status" value="1"/>
</dbReference>
<dbReference type="SMART" id="SM00338">
    <property type="entry name" value="BRLZ"/>
    <property type="match status" value="1"/>
</dbReference>
<evidence type="ECO:0000256" key="2">
    <source>
        <dbReference type="ARBA" id="ARBA00004496"/>
    </source>
</evidence>
<dbReference type="CDD" id="cd14688">
    <property type="entry name" value="bZIP_YAP"/>
    <property type="match status" value="1"/>
</dbReference>
<feature type="region of interest" description="Disordered" evidence="5">
    <location>
        <begin position="54"/>
        <end position="83"/>
    </location>
</feature>